<dbReference type="Proteomes" id="UP000315995">
    <property type="component" value="Chromosome"/>
</dbReference>
<accession>A0A4Y6PU18</accession>
<keyword evidence="2" id="KW-1185">Reference proteome</keyword>
<reference evidence="1 2" key="1">
    <citation type="submission" date="2019-06" db="EMBL/GenBank/DDBJ databases">
        <title>Persicimonas caeni gen. nov., sp. nov., a predatory bacterium isolated from solar saltern.</title>
        <authorList>
            <person name="Wang S."/>
        </authorList>
    </citation>
    <scope>NUCLEOTIDE SEQUENCE [LARGE SCALE GENOMIC DNA]</scope>
    <source>
        <strain evidence="1 2">YN101</strain>
    </source>
</reference>
<evidence type="ECO:0000313" key="1">
    <source>
        <dbReference type="EMBL" id="QDG51619.1"/>
    </source>
</evidence>
<organism evidence="1 2">
    <name type="scientific">Persicimonas caeni</name>
    <dbReference type="NCBI Taxonomy" id="2292766"/>
    <lineage>
        <taxon>Bacteria</taxon>
        <taxon>Deltaproteobacteria</taxon>
        <taxon>Bradymonadales</taxon>
        <taxon>Bradymonadaceae</taxon>
        <taxon>Persicimonas</taxon>
    </lineage>
</organism>
<dbReference type="RefSeq" id="WP_141198099.1">
    <property type="nucleotide sequence ID" value="NZ_CP041186.1"/>
</dbReference>
<sequence length="277" mass="30311">MTTGKYGRPMHAWLGAALVVGMFAAGCGDDDDDAQQDFGSINLALAATSDMGTADRIELQDPQGTTYTITELWVAIDEIELDLPDGVDCDDVEDQISGRVECDEGELEGEDDEIKVEGKIAVNLLTGETVPDISGLTIPALSYDEIDLEVNNIDDDQDEFPQFIRGETVRMLADFERNNTKQELDARFSFDTEAKYGEGQDEEGLLDALRDGDTLVLRLDVTNWFNDVRITQCLADGDLKSANGRVVVDDDVGGECSDAEGEFETNFEESLLVGITR</sequence>
<dbReference type="EMBL" id="CP041186">
    <property type="protein sequence ID" value="QDG51619.1"/>
    <property type="molecule type" value="Genomic_DNA"/>
</dbReference>
<dbReference type="AlphaFoldDB" id="A0A4Y6PU18"/>
<dbReference type="PROSITE" id="PS51257">
    <property type="entry name" value="PROKAR_LIPOPROTEIN"/>
    <property type="match status" value="1"/>
</dbReference>
<name>A0A4Y6PU18_PERCE</name>
<proteinExistence type="predicted"/>
<dbReference type="OrthoDB" id="5540328at2"/>
<gene>
    <name evidence="1" type="ORF">FIV42_12935</name>
</gene>
<evidence type="ECO:0008006" key="3">
    <source>
        <dbReference type="Google" id="ProtNLM"/>
    </source>
</evidence>
<evidence type="ECO:0000313" key="2">
    <source>
        <dbReference type="Proteomes" id="UP000315995"/>
    </source>
</evidence>
<protein>
    <recommendedName>
        <fullName evidence="3">DUF4382 domain-containing protein</fullName>
    </recommendedName>
</protein>
<accession>A0A5B8Y4X0</accession>